<accession>A0ABD1EWG2</accession>
<name>A0ABD1EWG2_HYPHA</name>
<evidence type="ECO:0000313" key="1">
    <source>
        <dbReference type="EMBL" id="KAL1502781.1"/>
    </source>
</evidence>
<evidence type="ECO:0000313" key="2">
    <source>
        <dbReference type="Proteomes" id="UP001566132"/>
    </source>
</evidence>
<keyword evidence="2" id="KW-1185">Reference proteome</keyword>
<proteinExistence type="predicted"/>
<gene>
    <name evidence="1" type="ORF">ABEB36_007878</name>
</gene>
<reference evidence="1 2" key="1">
    <citation type="submission" date="2024-05" db="EMBL/GenBank/DDBJ databases">
        <title>Genetic variation in Jamaican populations of the coffee berry borer (Hypothenemus hampei).</title>
        <authorList>
            <person name="Errbii M."/>
            <person name="Myrie A."/>
        </authorList>
    </citation>
    <scope>NUCLEOTIDE SEQUENCE [LARGE SCALE GENOMIC DNA]</scope>
    <source>
        <strain evidence="1">JA-Hopewell-2020-01-JO</strain>
        <tissue evidence="1">Whole body</tissue>
    </source>
</reference>
<comment type="caution">
    <text evidence="1">The sequence shown here is derived from an EMBL/GenBank/DDBJ whole genome shotgun (WGS) entry which is preliminary data.</text>
</comment>
<dbReference type="EMBL" id="JBDJPC010000005">
    <property type="protein sequence ID" value="KAL1502781.1"/>
    <property type="molecule type" value="Genomic_DNA"/>
</dbReference>
<sequence>MLLSNLRNFVLCENQPMDLGSASVVINDDTSVAEETINYIVSSVNTEATDILSVVYVSGFIATGILQKTKCDICRNRLCGSAEVPHNLYIWYREWTMNRD</sequence>
<organism evidence="1 2">
    <name type="scientific">Hypothenemus hampei</name>
    <name type="common">Coffee berry borer</name>
    <dbReference type="NCBI Taxonomy" id="57062"/>
    <lineage>
        <taxon>Eukaryota</taxon>
        <taxon>Metazoa</taxon>
        <taxon>Ecdysozoa</taxon>
        <taxon>Arthropoda</taxon>
        <taxon>Hexapoda</taxon>
        <taxon>Insecta</taxon>
        <taxon>Pterygota</taxon>
        <taxon>Neoptera</taxon>
        <taxon>Endopterygota</taxon>
        <taxon>Coleoptera</taxon>
        <taxon>Polyphaga</taxon>
        <taxon>Cucujiformia</taxon>
        <taxon>Curculionidae</taxon>
        <taxon>Scolytinae</taxon>
        <taxon>Hypothenemus</taxon>
    </lineage>
</organism>
<dbReference type="Proteomes" id="UP001566132">
    <property type="component" value="Unassembled WGS sequence"/>
</dbReference>
<protein>
    <submittedName>
        <fullName evidence="1">Uncharacterized protein</fullName>
    </submittedName>
</protein>
<dbReference type="AlphaFoldDB" id="A0ABD1EWG2"/>